<organism evidence="1 2">
    <name type="scientific">Sinorhizobium americanum</name>
    <dbReference type="NCBI Taxonomy" id="194963"/>
    <lineage>
        <taxon>Bacteria</taxon>
        <taxon>Pseudomonadati</taxon>
        <taxon>Pseudomonadota</taxon>
        <taxon>Alphaproteobacteria</taxon>
        <taxon>Hyphomicrobiales</taxon>
        <taxon>Rhizobiaceae</taxon>
        <taxon>Sinorhizobium/Ensifer group</taxon>
        <taxon>Sinorhizobium</taxon>
    </lineage>
</organism>
<dbReference type="EMBL" id="CP013110">
    <property type="protein sequence ID" value="APG95181.1"/>
    <property type="molecule type" value="Genomic_DNA"/>
</dbReference>
<gene>
    <name evidence="1" type="ORF">SAMCFNEI73_pC1477</name>
</gene>
<protein>
    <submittedName>
        <fullName evidence="1">Uncharacterized protein</fullName>
    </submittedName>
</protein>
<name>A0A1L3LYN7_9HYPH</name>
<geneLocation type="plasmid" evidence="1 2">
    <name>C</name>
</geneLocation>
<proteinExistence type="predicted"/>
<evidence type="ECO:0000313" key="2">
    <source>
        <dbReference type="Proteomes" id="UP000182306"/>
    </source>
</evidence>
<keyword evidence="2" id="KW-1185">Reference proteome</keyword>
<dbReference type="KEGG" id="same:SAMCFNEI73_pC1477"/>
<keyword evidence="1" id="KW-0614">Plasmid</keyword>
<reference evidence="1 2" key="1">
    <citation type="submission" date="2015-10" db="EMBL/GenBank/DDBJ databases">
        <title>Genomic differences between typical nodule nitrogen-fixing rhizobial strains and those coming from bean seeds.</title>
        <authorList>
            <person name="Peralta H."/>
            <person name="Aguilar-Vera A."/>
            <person name="Diaz R."/>
            <person name="Mora Y."/>
            <person name="Martinez-Batallar G."/>
            <person name="Salazar E."/>
            <person name="Vargas-Lagunas C."/>
            <person name="Encarnacion S."/>
            <person name="Girard L."/>
            <person name="Mora J."/>
        </authorList>
    </citation>
    <scope>NUCLEOTIDE SEQUENCE [LARGE SCALE GENOMIC DNA]</scope>
    <source>
        <strain evidence="1 2">CFNEI 73</strain>
        <plasmid evidence="1 2">C</plasmid>
    </source>
</reference>
<dbReference type="Proteomes" id="UP000182306">
    <property type="component" value="Plasmid C"/>
</dbReference>
<accession>A0A1L3LYN7</accession>
<dbReference type="AlphaFoldDB" id="A0A1L3LYN7"/>
<evidence type="ECO:0000313" key="1">
    <source>
        <dbReference type="EMBL" id="APG95181.1"/>
    </source>
</evidence>
<sequence length="43" mass="4951">MKPLDVSVRTGGAFFLVANERRAEQENLDILLEWFLSQTADLR</sequence>